<dbReference type="Pfam" id="PF12697">
    <property type="entry name" value="Abhydrolase_6"/>
    <property type="match status" value="1"/>
</dbReference>
<dbReference type="Proteomes" id="UP000813461">
    <property type="component" value="Unassembled WGS sequence"/>
</dbReference>
<dbReference type="OrthoDB" id="8119704at2759"/>
<evidence type="ECO:0000259" key="1">
    <source>
        <dbReference type="Pfam" id="PF12697"/>
    </source>
</evidence>
<proteinExistence type="predicted"/>
<reference evidence="2" key="1">
    <citation type="journal article" date="2021" name="Nat. Commun.">
        <title>Genetic determinants of endophytism in the Arabidopsis root mycobiome.</title>
        <authorList>
            <person name="Mesny F."/>
            <person name="Miyauchi S."/>
            <person name="Thiergart T."/>
            <person name="Pickel B."/>
            <person name="Atanasova L."/>
            <person name="Karlsson M."/>
            <person name="Huettel B."/>
            <person name="Barry K.W."/>
            <person name="Haridas S."/>
            <person name="Chen C."/>
            <person name="Bauer D."/>
            <person name="Andreopoulos W."/>
            <person name="Pangilinan J."/>
            <person name="LaButti K."/>
            <person name="Riley R."/>
            <person name="Lipzen A."/>
            <person name="Clum A."/>
            <person name="Drula E."/>
            <person name="Henrissat B."/>
            <person name="Kohler A."/>
            <person name="Grigoriev I.V."/>
            <person name="Martin F.M."/>
            <person name="Hacquard S."/>
        </authorList>
    </citation>
    <scope>NUCLEOTIDE SEQUENCE</scope>
    <source>
        <strain evidence="2">MPI-SDFR-AT-0120</strain>
    </source>
</reference>
<feature type="domain" description="AB hydrolase-1" evidence="1">
    <location>
        <begin position="41"/>
        <end position="266"/>
    </location>
</feature>
<keyword evidence="3" id="KW-1185">Reference proteome</keyword>
<name>A0A8K0RIH6_9PLEO</name>
<organism evidence="2 3">
    <name type="scientific">Paraphoma chrysanthemicola</name>
    <dbReference type="NCBI Taxonomy" id="798071"/>
    <lineage>
        <taxon>Eukaryota</taxon>
        <taxon>Fungi</taxon>
        <taxon>Dikarya</taxon>
        <taxon>Ascomycota</taxon>
        <taxon>Pezizomycotina</taxon>
        <taxon>Dothideomycetes</taxon>
        <taxon>Pleosporomycetidae</taxon>
        <taxon>Pleosporales</taxon>
        <taxon>Pleosporineae</taxon>
        <taxon>Phaeosphaeriaceae</taxon>
        <taxon>Paraphoma</taxon>
    </lineage>
</organism>
<gene>
    <name evidence="2" type="ORF">FB567DRAFT_513025</name>
</gene>
<dbReference type="GO" id="GO:0016787">
    <property type="term" value="F:hydrolase activity"/>
    <property type="evidence" value="ECO:0007669"/>
    <property type="project" value="UniProtKB-KW"/>
</dbReference>
<dbReference type="Gene3D" id="3.40.50.1820">
    <property type="entry name" value="alpha/beta hydrolase"/>
    <property type="match status" value="1"/>
</dbReference>
<dbReference type="PANTHER" id="PTHR43798">
    <property type="entry name" value="MONOACYLGLYCEROL LIPASE"/>
    <property type="match status" value="1"/>
</dbReference>
<dbReference type="InterPro" id="IPR050266">
    <property type="entry name" value="AB_hydrolase_sf"/>
</dbReference>
<dbReference type="SUPFAM" id="SSF53474">
    <property type="entry name" value="alpha/beta-Hydrolases"/>
    <property type="match status" value="1"/>
</dbReference>
<protein>
    <submittedName>
        <fullName evidence="2">Alpha/Beta hydrolase protein</fullName>
    </submittedName>
</protein>
<dbReference type="InterPro" id="IPR029058">
    <property type="entry name" value="AB_hydrolase_fold"/>
</dbReference>
<dbReference type="EMBL" id="JAGMVJ010000001">
    <property type="protein sequence ID" value="KAH7095630.1"/>
    <property type="molecule type" value="Genomic_DNA"/>
</dbReference>
<sequence>MGDSARASGNVNMHDAIPELSYTHLSPPEEANNEAQTRPPIVFLHGLSSCHLEFSRVTPFLAQDYNLYLVDLPGHSGSRNIPFTLDTAIATVSHLITTKIPGGKAHVVSMSLGGHVALELAYRHPDLFLSLFCTGCAPLSGFRLWFISRPRLLGGFEVLSSKVVKNEWLFWAPIGVPLYPELRVEMQQNGSMETLKMGYGACTEVTEDKVAEIHGVRVAIVAGGKRDDVEQTRKAGKLMGRENQECRAFVVKDAVHLWDLQLPELFAKGVRAWVERKEMPTEFEELK</sequence>
<dbReference type="PANTHER" id="PTHR43798:SF33">
    <property type="entry name" value="HYDROLASE, PUTATIVE (AFU_ORTHOLOGUE AFUA_2G14860)-RELATED"/>
    <property type="match status" value="1"/>
</dbReference>
<evidence type="ECO:0000313" key="3">
    <source>
        <dbReference type="Proteomes" id="UP000813461"/>
    </source>
</evidence>
<dbReference type="InterPro" id="IPR000073">
    <property type="entry name" value="AB_hydrolase_1"/>
</dbReference>
<dbReference type="AlphaFoldDB" id="A0A8K0RIH6"/>
<evidence type="ECO:0000313" key="2">
    <source>
        <dbReference type="EMBL" id="KAH7095630.1"/>
    </source>
</evidence>
<comment type="caution">
    <text evidence="2">The sequence shown here is derived from an EMBL/GenBank/DDBJ whole genome shotgun (WGS) entry which is preliminary data.</text>
</comment>
<keyword evidence="2" id="KW-0378">Hydrolase</keyword>
<dbReference type="GO" id="GO:0016020">
    <property type="term" value="C:membrane"/>
    <property type="evidence" value="ECO:0007669"/>
    <property type="project" value="TreeGrafter"/>
</dbReference>
<accession>A0A8K0RIH6</accession>